<dbReference type="KEGG" id="nak:EH165_07935"/>
<dbReference type="InterPro" id="IPR043137">
    <property type="entry name" value="GGT_ssub_C"/>
</dbReference>
<dbReference type="PANTHER" id="PTHR43199:SF1">
    <property type="entry name" value="GLUTATHIONE HYDROLASE PROENZYME"/>
    <property type="match status" value="1"/>
</dbReference>
<keyword evidence="3" id="KW-0378">Hydrolase</keyword>
<sequence length="475" mass="47466">MSTQGMSTHNRMPAGVAAGHPDTARIGRAVLAAGGSAGDSVAAMILAGCVSETIFTGLGGGGFATHFDAHSGEVTCHDFFVAVPGLDGSTPAAGRGISVSFGGVAVPYDVGGATVAVPGTPVGVEALHRAHGRLPWAQVVMPARDLALTGSSFVAAHADLLRDVAAAMVLGAGADAYVVAAPDGSTTLLSADDQLMHIGLAATLDILLESGAQGLMTGAFGHAFVAAVREDGGALSLLDMASYTSQTRKPRTVDFGDATLHLRGNDLDDVAGTLARLDKEALRADDASRALALVAALQGQAVRSDTTSVVAVDRDGNACAATHSLGLGSGIWVAGVHGNSMLGEGELLRGALVPGERMGSMMSPLVATNARGELVFAGGAAGGSRIRAALLQVLGSVLVEGMELPQAIARPRLAVGGSTVHLEPGFAPGVAEALAAAAYDVRHWDGAKPYFGGVSAASVTGPSADPRRGGLALLL</sequence>
<dbReference type="GO" id="GO:0016787">
    <property type="term" value="F:hydrolase activity"/>
    <property type="evidence" value="ECO:0007669"/>
    <property type="project" value="UniProtKB-KW"/>
</dbReference>
<organism evidence="5 6">
    <name type="scientific">Nakamurella antarctica</name>
    <dbReference type="NCBI Taxonomy" id="1902245"/>
    <lineage>
        <taxon>Bacteria</taxon>
        <taxon>Bacillati</taxon>
        <taxon>Actinomycetota</taxon>
        <taxon>Actinomycetes</taxon>
        <taxon>Nakamurellales</taxon>
        <taxon>Nakamurellaceae</taxon>
        <taxon>Nakamurella</taxon>
    </lineage>
</organism>
<dbReference type="OrthoDB" id="9781342at2"/>
<dbReference type="AlphaFoldDB" id="A0A3G8ZQ86"/>
<reference evidence="5 6" key="2">
    <citation type="submission" date="2018-12" db="EMBL/GenBank/DDBJ databases">
        <title>Nakamurella antarcticus sp. nov., isolated from Antarctica South Shetland Islands soil.</title>
        <authorList>
            <person name="Peng F."/>
        </authorList>
    </citation>
    <scope>NUCLEOTIDE SEQUENCE [LARGE SCALE GENOMIC DNA]</scope>
    <source>
        <strain evidence="5 6">S14-144</strain>
    </source>
</reference>
<dbReference type="Proteomes" id="UP000268084">
    <property type="component" value="Chromosome"/>
</dbReference>
<keyword evidence="2" id="KW-0808">Transferase</keyword>
<evidence type="ECO:0000256" key="1">
    <source>
        <dbReference type="ARBA" id="ARBA00009381"/>
    </source>
</evidence>
<evidence type="ECO:0000256" key="3">
    <source>
        <dbReference type="ARBA" id="ARBA00022801"/>
    </source>
</evidence>
<reference evidence="5 6" key="1">
    <citation type="submission" date="2018-11" db="EMBL/GenBank/DDBJ databases">
        <authorList>
            <person name="Da X."/>
        </authorList>
    </citation>
    <scope>NUCLEOTIDE SEQUENCE [LARGE SCALE GENOMIC DNA]</scope>
    <source>
        <strain evidence="5 6">S14-144</strain>
    </source>
</reference>
<dbReference type="InterPro" id="IPR029055">
    <property type="entry name" value="Ntn_hydrolases_N"/>
</dbReference>
<keyword evidence="6" id="KW-1185">Reference proteome</keyword>
<dbReference type="Gene3D" id="3.60.20.40">
    <property type="match status" value="1"/>
</dbReference>
<evidence type="ECO:0000313" key="6">
    <source>
        <dbReference type="Proteomes" id="UP000268084"/>
    </source>
</evidence>
<accession>A0A3G8ZQ86</accession>
<dbReference type="InterPro" id="IPR051792">
    <property type="entry name" value="GGT_bact"/>
</dbReference>
<dbReference type="PRINTS" id="PR01210">
    <property type="entry name" value="GGTRANSPTASE"/>
</dbReference>
<evidence type="ECO:0000256" key="2">
    <source>
        <dbReference type="ARBA" id="ARBA00022679"/>
    </source>
</evidence>
<evidence type="ECO:0000313" key="5">
    <source>
        <dbReference type="EMBL" id="AZI59492.1"/>
    </source>
</evidence>
<dbReference type="SUPFAM" id="SSF56235">
    <property type="entry name" value="N-terminal nucleophile aminohydrolases (Ntn hydrolases)"/>
    <property type="match status" value="1"/>
</dbReference>
<dbReference type="Pfam" id="PF01019">
    <property type="entry name" value="G_glu_transpept"/>
    <property type="match status" value="2"/>
</dbReference>
<dbReference type="GO" id="GO:0016740">
    <property type="term" value="F:transferase activity"/>
    <property type="evidence" value="ECO:0007669"/>
    <property type="project" value="UniProtKB-KW"/>
</dbReference>
<keyword evidence="4" id="KW-0865">Zymogen</keyword>
<dbReference type="EMBL" id="CP034170">
    <property type="protein sequence ID" value="AZI59492.1"/>
    <property type="molecule type" value="Genomic_DNA"/>
</dbReference>
<protein>
    <submittedName>
        <fullName evidence="5">Gamma-glutamyltranspeptidase</fullName>
    </submittedName>
</protein>
<name>A0A3G8ZQ86_9ACTN</name>
<dbReference type="PANTHER" id="PTHR43199">
    <property type="entry name" value="GLUTATHIONE HYDROLASE"/>
    <property type="match status" value="1"/>
</dbReference>
<proteinExistence type="inferred from homology"/>
<comment type="similarity">
    <text evidence="1">Belongs to the gamma-glutamyltransferase family.</text>
</comment>
<gene>
    <name evidence="5" type="ORF">EH165_07935</name>
</gene>
<evidence type="ECO:0000256" key="4">
    <source>
        <dbReference type="ARBA" id="ARBA00023145"/>
    </source>
</evidence>